<accession>A0ABT3IQQ8</accession>
<dbReference type="RefSeq" id="WP_264733120.1">
    <property type="nucleotide sequence ID" value="NZ_JAPDNR010000001.1"/>
</dbReference>
<dbReference type="Pfam" id="PF00550">
    <property type="entry name" value="PP-binding"/>
    <property type="match status" value="1"/>
</dbReference>
<dbReference type="EMBL" id="JAPDNS010000002">
    <property type="protein sequence ID" value="MCW3486304.1"/>
    <property type="molecule type" value="Genomic_DNA"/>
</dbReference>
<protein>
    <submittedName>
        <fullName evidence="2">Acyl carrier protein</fullName>
    </submittedName>
</protein>
<dbReference type="Proteomes" id="UP001207742">
    <property type="component" value="Unassembled WGS sequence"/>
</dbReference>
<reference evidence="2 3" key="1">
    <citation type="submission" date="2022-10" db="EMBL/GenBank/DDBJ databases">
        <title>Chitinophaga nivalis PC15 sp. nov., isolated from Pyeongchang county, South Korea.</title>
        <authorList>
            <person name="Trinh H.N."/>
        </authorList>
    </citation>
    <scope>NUCLEOTIDE SEQUENCE [LARGE SCALE GENOMIC DNA]</scope>
    <source>
        <strain evidence="2 3">PC14</strain>
    </source>
</reference>
<comment type="caution">
    <text evidence="2">The sequence shown here is derived from an EMBL/GenBank/DDBJ whole genome shotgun (WGS) entry which is preliminary data.</text>
</comment>
<dbReference type="SUPFAM" id="SSF47336">
    <property type="entry name" value="ACP-like"/>
    <property type="match status" value="1"/>
</dbReference>
<feature type="domain" description="Carrier" evidence="1">
    <location>
        <begin position="1"/>
        <end position="79"/>
    </location>
</feature>
<organism evidence="2 3">
    <name type="scientific">Chitinophaga nivalis</name>
    <dbReference type="NCBI Taxonomy" id="2991709"/>
    <lineage>
        <taxon>Bacteria</taxon>
        <taxon>Pseudomonadati</taxon>
        <taxon>Bacteroidota</taxon>
        <taxon>Chitinophagia</taxon>
        <taxon>Chitinophagales</taxon>
        <taxon>Chitinophagaceae</taxon>
        <taxon>Chitinophaga</taxon>
    </lineage>
</organism>
<dbReference type="InterPro" id="IPR009081">
    <property type="entry name" value="PP-bd_ACP"/>
</dbReference>
<dbReference type="Gene3D" id="1.10.1200.10">
    <property type="entry name" value="ACP-like"/>
    <property type="match status" value="1"/>
</dbReference>
<dbReference type="InterPro" id="IPR036736">
    <property type="entry name" value="ACP-like_sf"/>
</dbReference>
<evidence type="ECO:0000313" key="3">
    <source>
        <dbReference type="Proteomes" id="UP001207742"/>
    </source>
</evidence>
<dbReference type="PROSITE" id="PS50075">
    <property type="entry name" value="CARRIER"/>
    <property type="match status" value="1"/>
</dbReference>
<keyword evidence="3" id="KW-1185">Reference proteome</keyword>
<proteinExistence type="predicted"/>
<name>A0ABT3IQQ8_9BACT</name>
<evidence type="ECO:0000313" key="2">
    <source>
        <dbReference type="EMBL" id="MCW3486304.1"/>
    </source>
</evidence>
<sequence>MGNNNIEQTVISVISNEAKRPPDTITRDSHLGNDLGMTSILAAAVFFKVSDQLGVTLEPESLTGFNTVGEVIDYFEKKAPQ</sequence>
<evidence type="ECO:0000259" key="1">
    <source>
        <dbReference type="PROSITE" id="PS50075"/>
    </source>
</evidence>
<gene>
    <name evidence="2" type="ORF">OL497_20550</name>
</gene>